<comment type="caution">
    <text evidence="1">The sequence shown here is derived from an EMBL/GenBank/DDBJ whole genome shotgun (WGS) entry which is preliminary data.</text>
</comment>
<dbReference type="EMBL" id="JADCNM010000010">
    <property type="protein sequence ID" value="KAG0465369.1"/>
    <property type="molecule type" value="Genomic_DNA"/>
</dbReference>
<sequence>MGRESPRLYGSEKLEMMEVLVMKEATRRWSLVEMAGNTEADDMLLFRSLSSVALVGDTKDELVT</sequence>
<accession>A0A835UJE7</accession>
<dbReference type="AlphaFoldDB" id="A0A835UJE7"/>
<evidence type="ECO:0000313" key="2">
    <source>
        <dbReference type="Proteomes" id="UP000639772"/>
    </source>
</evidence>
<protein>
    <submittedName>
        <fullName evidence="1">Uncharacterized protein</fullName>
    </submittedName>
</protein>
<dbReference type="Proteomes" id="UP000639772">
    <property type="component" value="Chromosome 10"/>
</dbReference>
<name>A0A835UJE7_VANPL</name>
<reference evidence="1 2" key="1">
    <citation type="journal article" date="2020" name="Nat. Food">
        <title>A phased Vanilla planifolia genome enables genetic improvement of flavour and production.</title>
        <authorList>
            <person name="Hasing T."/>
            <person name="Tang H."/>
            <person name="Brym M."/>
            <person name="Khazi F."/>
            <person name="Huang T."/>
            <person name="Chambers A.H."/>
        </authorList>
    </citation>
    <scope>NUCLEOTIDE SEQUENCE [LARGE SCALE GENOMIC DNA]</scope>
    <source>
        <tissue evidence="1">Leaf</tissue>
    </source>
</reference>
<proteinExistence type="predicted"/>
<evidence type="ECO:0000313" key="1">
    <source>
        <dbReference type="EMBL" id="KAG0465369.1"/>
    </source>
</evidence>
<gene>
    <name evidence="1" type="ORF">HPP92_019533</name>
</gene>
<organism evidence="1 2">
    <name type="scientific">Vanilla planifolia</name>
    <name type="common">Vanilla</name>
    <dbReference type="NCBI Taxonomy" id="51239"/>
    <lineage>
        <taxon>Eukaryota</taxon>
        <taxon>Viridiplantae</taxon>
        <taxon>Streptophyta</taxon>
        <taxon>Embryophyta</taxon>
        <taxon>Tracheophyta</taxon>
        <taxon>Spermatophyta</taxon>
        <taxon>Magnoliopsida</taxon>
        <taxon>Liliopsida</taxon>
        <taxon>Asparagales</taxon>
        <taxon>Orchidaceae</taxon>
        <taxon>Vanilloideae</taxon>
        <taxon>Vanilleae</taxon>
        <taxon>Vanilla</taxon>
    </lineage>
</organism>